<sequence>FSQYYLSKSIKIIAQRDLKIYLSWLFDAGPWESL</sequence>
<organism evidence="1">
    <name type="scientific">marine sediment metagenome</name>
    <dbReference type="NCBI Taxonomy" id="412755"/>
    <lineage>
        <taxon>unclassified sequences</taxon>
        <taxon>metagenomes</taxon>
        <taxon>ecological metagenomes</taxon>
    </lineage>
</organism>
<feature type="non-terminal residue" evidence="1">
    <location>
        <position position="1"/>
    </location>
</feature>
<dbReference type="AlphaFoldDB" id="X1Q8G1"/>
<reference evidence="1" key="1">
    <citation type="journal article" date="2014" name="Front. Microbiol.">
        <title>High frequency of phylogenetically diverse reductive dehalogenase-homologous genes in deep subseafloor sedimentary metagenomes.</title>
        <authorList>
            <person name="Kawai M."/>
            <person name="Futagami T."/>
            <person name="Toyoda A."/>
            <person name="Takaki Y."/>
            <person name="Nishi S."/>
            <person name="Hori S."/>
            <person name="Arai W."/>
            <person name="Tsubouchi T."/>
            <person name="Morono Y."/>
            <person name="Uchiyama I."/>
            <person name="Ito T."/>
            <person name="Fujiyama A."/>
            <person name="Inagaki F."/>
            <person name="Takami H."/>
        </authorList>
    </citation>
    <scope>NUCLEOTIDE SEQUENCE</scope>
    <source>
        <strain evidence="1">Expedition CK06-06</strain>
    </source>
</reference>
<protein>
    <submittedName>
        <fullName evidence="1">Uncharacterized protein</fullName>
    </submittedName>
</protein>
<proteinExistence type="predicted"/>
<dbReference type="EMBL" id="BARV01038797">
    <property type="protein sequence ID" value="GAI51071.1"/>
    <property type="molecule type" value="Genomic_DNA"/>
</dbReference>
<comment type="caution">
    <text evidence="1">The sequence shown here is derived from an EMBL/GenBank/DDBJ whole genome shotgun (WGS) entry which is preliminary data.</text>
</comment>
<name>X1Q8G1_9ZZZZ</name>
<evidence type="ECO:0000313" key="1">
    <source>
        <dbReference type="EMBL" id="GAI51071.1"/>
    </source>
</evidence>
<accession>X1Q8G1</accession>
<gene>
    <name evidence="1" type="ORF">S06H3_59663</name>
</gene>